<dbReference type="GO" id="GO:0005525">
    <property type="term" value="F:GTP binding"/>
    <property type="evidence" value="ECO:0007669"/>
    <property type="project" value="UniProtKB-KW"/>
</dbReference>
<keyword evidence="1" id="KW-0963">Cytoplasm</keyword>
<gene>
    <name evidence="8" type="ORF">DFH07DRAFT_814068</name>
</gene>
<dbReference type="GO" id="GO:1990904">
    <property type="term" value="C:ribonucleoprotein complex"/>
    <property type="evidence" value="ECO:0007669"/>
    <property type="project" value="TreeGrafter"/>
</dbReference>
<feature type="domain" description="Translation elongation factor EFG/EF2" evidence="7">
    <location>
        <begin position="367"/>
        <end position="485"/>
    </location>
</feature>
<dbReference type="Pfam" id="PF03764">
    <property type="entry name" value="EFG_IV"/>
    <property type="match status" value="1"/>
</dbReference>
<keyword evidence="5" id="KW-0342">GTP-binding</keyword>
<name>A0AAD7JD19_9AGAR</name>
<dbReference type="FunFam" id="3.30.70.870:FF:000002">
    <property type="entry name" value="Translation elongation factor 2"/>
    <property type="match status" value="1"/>
</dbReference>
<evidence type="ECO:0000256" key="1">
    <source>
        <dbReference type="ARBA" id="ARBA00022490"/>
    </source>
</evidence>
<sequence length="603" mass="66813">MLARLWGDHFFNPATKSWTVKPVSEDGTPLQRGFTHFVLDPISKLFDAVLGSDKIAVEHILQKLDITLGPDEDILEGMALLKAIMLKFLPATNTLLETVVLNLPSPLIAQRYRVENLYDGPMTDDAALGIKNCDKHGPLVVYISKLIPIVSPPAEIGRFYAFGRVFSGTVRCADKVRIQGPKYVPSSKEDLFVNRSVTNMILMHGADVEPLEDCPAGSLVGIRGIDRLLVRSGTLTDSETTLSIRTPPPFTVPVVQIALEIRNPAQLPQLVEGLKRLSKYHSHAQTWISEIGDHIIGGGDEHQVEASVQYLEEELGIGLKKSRPIVPYRERVTAESSLAAMSKSQNKKIRVYVKAMPLESDLAKGLEDADVGTRAFEMRSRRLADAYGWDLDEARKIWCFGPDNIGSNVLVDATKGVAYMNERKDGATAAFQWATKEGVCTEEPVRAVRFDIVDWMHHAGDAFRGNGQIIPTVRRVCYAAFLLASPAIQEPVYSVEIQCPESSLEGIRIHLEARRGTVRLEEPRLGTPIFILRAQLPLSEAFGLVADMRSYSATVHMVFDHWAPIAGCPLDKGSKAEEIVTAIRIRKGLRDQIPPLDRFLDKL</sequence>
<protein>
    <recommendedName>
        <fullName evidence="10">Elongation factor EFG domain-containing protein</fullName>
    </recommendedName>
</protein>
<dbReference type="PANTHER" id="PTHR42908">
    <property type="entry name" value="TRANSLATION ELONGATION FACTOR-RELATED"/>
    <property type="match status" value="1"/>
</dbReference>
<keyword evidence="3" id="KW-0251">Elongation factor</keyword>
<dbReference type="CDD" id="cd16268">
    <property type="entry name" value="EF2_II"/>
    <property type="match status" value="1"/>
</dbReference>
<evidence type="ECO:0000256" key="2">
    <source>
        <dbReference type="ARBA" id="ARBA00022741"/>
    </source>
</evidence>
<keyword evidence="4" id="KW-0648">Protein biosynthesis</keyword>
<evidence type="ECO:0000256" key="5">
    <source>
        <dbReference type="ARBA" id="ARBA00023134"/>
    </source>
</evidence>
<dbReference type="Gene3D" id="3.30.230.10">
    <property type="match status" value="1"/>
</dbReference>
<dbReference type="InterPro" id="IPR014721">
    <property type="entry name" value="Ribsml_uS5_D2-typ_fold_subgr"/>
</dbReference>
<comment type="caution">
    <text evidence="8">The sequence shown here is derived from an EMBL/GenBank/DDBJ whole genome shotgun (WGS) entry which is preliminary data.</text>
</comment>
<keyword evidence="2" id="KW-0547">Nucleotide-binding</keyword>
<proteinExistence type="predicted"/>
<dbReference type="SMART" id="SM00838">
    <property type="entry name" value="EFG_C"/>
    <property type="match status" value="1"/>
</dbReference>
<dbReference type="CDD" id="cd01681">
    <property type="entry name" value="aeEF2_snRNP_like_IV"/>
    <property type="match status" value="1"/>
</dbReference>
<dbReference type="SMART" id="SM00889">
    <property type="entry name" value="EFG_IV"/>
    <property type="match status" value="1"/>
</dbReference>
<dbReference type="GO" id="GO:0003746">
    <property type="term" value="F:translation elongation factor activity"/>
    <property type="evidence" value="ECO:0007669"/>
    <property type="project" value="UniProtKB-KW"/>
</dbReference>
<evidence type="ECO:0000259" key="6">
    <source>
        <dbReference type="SMART" id="SM00838"/>
    </source>
</evidence>
<dbReference type="Pfam" id="PF00679">
    <property type="entry name" value="EFG_C"/>
    <property type="match status" value="1"/>
</dbReference>
<dbReference type="SUPFAM" id="SSF54980">
    <property type="entry name" value="EF-G C-terminal domain-like"/>
    <property type="match status" value="2"/>
</dbReference>
<dbReference type="InterPro" id="IPR027417">
    <property type="entry name" value="P-loop_NTPase"/>
</dbReference>
<keyword evidence="9" id="KW-1185">Reference proteome</keyword>
<evidence type="ECO:0000256" key="4">
    <source>
        <dbReference type="ARBA" id="ARBA00022917"/>
    </source>
</evidence>
<dbReference type="Proteomes" id="UP001215280">
    <property type="component" value="Unassembled WGS sequence"/>
</dbReference>
<dbReference type="InterPro" id="IPR009000">
    <property type="entry name" value="Transl_B-barrel_sf"/>
</dbReference>
<dbReference type="InterPro" id="IPR020568">
    <property type="entry name" value="Ribosomal_Su5_D2-typ_SF"/>
</dbReference>
<dbReference type="SUPFAM" id="SSF54211">
    <property type="entry name" value="Ribosomal protein S5 domain 2-like"/>
    <property type="match status" value="1"/>
</dbReference>
<dbReference type="PANTHER" id="PTHR42908:SF10">
    <property type="entry name" value="EUKARYOTIC TRANSLATION ELONGATION FACTOR 2"/>
    <property type="match status" value="1"/>
</dbReference>
<reference evidence="8" key="1">
    <citation type="submission" date="2023-03" db="EMBL/GenBank/DDBJ databases">
        <title>Massive genome expansion in bonnet fungi (Mycena s.s.) driven by repeated elements and novel gene families across ecological guilds.</title>
        <authorList>
            <consortium name="Lawrence Berkeley National Laboratory"/>
            <person name="Harder C.B."/>
            <person name="Miyauchi S."/>
            <person name="Viragh M."/>
            <person name="Kuo A."/>
            <person name="Thoen E."/>
            <person name="Andreopoulos B."/>
            <person name="Lu D."/>
            <person name="Skrede I."/>
            <person name="Drula E."/>
            <person name="Henrissat B."/>
            <person name="Morin E."/>
            <person name="Kohler A."/>
            <person name="Barry K."/>
            <person name="LaButti K."/>
            <person name="Morin E."/>
            <person name="Salamov A."/>
            <person name="Lipzen A."/>
            <person name="Mereny Z."/>
            <person name="Hegedus B."/>
            <person name="Baldrian P."/>
            <person name="Stursova M."/>
            <person name="Weitz H."/>
            <person name="Taylor A."/>
            <person name="Grigoriev I.V."/>
            <person name="Nagy L.G."/>
            <person name="Martin F."/>
            <person name="Kauserud H."/>
        </authorList>
    </citation>
    <scope>NUCLEOTIDE SEQUENCE</scope>
    <source>
        <strain evidence="8">CBHHK188m</strain>
    </source>
</reference>
<dbReference type="InterPro" id="IPR000640">
    <property type="entry name" value="EFG_V-like"/>
</dbReference>
<evidence type="ECO:0000313" key="9">
    <source>
        <dbReference type="Proteomes" id="UP001215280"/>
    </source>
</evidence>
<dbReference type="AlphaFoldDB" id="A0AAD7JD19"/>
<dbReference type="Gene3D" id="2.40.30.10">
    <property type="entry name" value="Translation factors"/>
    <property type="match status" value="1"/>
</dbReference>
<dbReference type="Gene3D" id="3.90.1430.10">
    <property type="entry name" value="Yeast translation eEF2 (G' domain)"/>
    <property type="match status" value="1"/>
</dbReference>
<feature type="domain" description="Elongation factor EFG" evidence="6">
    <location>
        <begin position="487"/>
        <end position="573"/>
    </location>
</feature>
<dbReference type="FunFam" id="2.40.30.10:FF:000010">
    <property type="entry name" value="Translation elongation factor 2"/>
    <property type="match status" value="1"/>
</dbReference>
<dbReference type="GO" id="GO:0005829">
    <property type="term" value="C:cytosol"/>
    <property type="evidence" value="ECO:0007669"/>
    <property type="project" value="TreeGrafter"/>
</dbReference>
<dbReference type="InterPro" id="IPR035647">
    <property type="entry name" value="EFG_III/V"/>
</dbReference>
<dbReference type="Gene3D" id="3.30.70.870">
    <property type="entry name" value="Elongation Factor G (Translational Gtpase), domain 3"/>
    <property type="match status" value="1"/>
</dbReference>
<dbReference type="SUPFAM" id="SSF50447">
    <property type="entry name" value="Translation proteins"/>
    <property type="match status" value="1"/>
</dbReference>
<dbReference type="InterPro" id="IPR005517">
    <property type="entry name" value="Transl_elong_EFG/EF2_IV"/>
</dbReference>
<evidence type="ECO:0000259" key="7">
    <source>
        <dbReference type="SMART" id="SM00889"/>
    </source>
</evidence>
<evidence type="ECO:0000313" key="8">
    <source>
        <dbReference type="EMBL" id="KAJ7762356.1"/>
    </source>
</evidence>
<dbReference type="SUPFAM" id="SSF52540">
    <property type="entry name" value="P-loop containing nucleoside triphosphate hydrolases"/>
    <property type="match status" value="1"/>
</dbReference>
<organism evidence="8 9">
    <name type="scientific">Mycena maculata</name>
    <dbReference type="NCBI Taxonomy" id="230809"/>
    <lineage>
        <taxon>Eukaryota</taxon>
        <taxon>Fungi</taxon>
        <taxon>Dikarya</taxon>
        <taxon>Basidiomycota</taxon>
        <taxon>Agaricomycotina</taxon>
        <taxon>Agaricomycetes</taxon>
        <taxon>Agaricomycetidae</taxon>
        <taxon>Agaricales</taxon>
        <taxon>Marasmiineae</taxon>
        <taxon>Mycenaceae</taxon>
        <taxon>Mycena</taxon>
    </lineage>
</organism>
<dbReference type="EMBL" id="JARJLG010000043">
    <property type="protein sequence ID" value="KAJ7762356.1"/>
    <property type="molecule type" value="Genomic_DNA"/>
</dbReference>
<dbReference type="GO" id="GO:0003924">
    <property type="term" value="F:GTPase activity"/>
    <property type="evidence" value="ECO:0007669"/>
    <property type="project" value="TreeGrafter"/>
</dbReference>
<evidence type="ECO:0000256" key="3">
    <source>
        <dbReference type="ARBA" id="ARBA00022768"/>
    </source>
</evidence>
<dbReference type="Gene3D" id="3.30.70.240">
    <property type="match status" value="1"/>
</dbReference>
<accession>A0AAD7JD19</accession>
<evidence type="ECO:0008006" key="10">
    <source>
        <dbReference type="Google" id="ProtNLM"/>
    </source>
</evidence>
<dbReference type="GO" id="GO:0043022">
    <property type="term" value="F:ribosome binding"/>
    <property type="evidence" value="ECO:0007669"/>
    <property type="project" value="TreeGrafter"/>
</dbReference>